<dbReference type="RefSeq" id="WP_084661765.1">
    <property type="nucleotide sequence ID" value="NZ_FWWY01000001.1"/>
</dbReference>
<dbReference type="EMBL" id="FWWY01000001">
    <property type="protein sequence ID" value="SMC07424.1"/>
    <property type="molecule type" value="Genomic_DNA"/>
</dbReference>
<dbReference type="InterPro" id="IPR050248">
    <property type="entry name" value="Polysacc_deacetylase_ArnD"/>
</dbReference>
<gene>
    <name evidence="4" type="ORF">SAMN00768000_3381</name>
</gene>
<dbReference type="InterPro" id="IPR011330">
    <property type="entry name" value="Glyco_hydro/deAcase_b/a-brl"/>
</dbReference>
<evidence type="ECO:0000313" key="4">
    <source>
        <dbReference type="EMBL" id="SMC07424.1"/>
    </source>
</evidence>
<protein>
    <submittedName>
        <fullName evidence="4">Polysaccharide deacetylase family sporulation protein PdaB</fullName>
    </submittedName>
</protein>
<dbReference type="Proteomes" id="UP000192660">
    <property type="component" value="Unassembled WGS sequence"/>
</dbReference>
<dbReference type="GO" id="GO:0005975">
    <property type="term" value="P:carbohydrate metabolic process"/>
    <property type="evidence" value="ECO:0007669"/>
    <property type="project" value="InterPro"/>
</dbReference>
<accession>A0A1W1WM87</accession>
<keyword evidence="1" id="KW-0479">Metal-binding</keyword>
<organism evidence="4 5">
    <name type="scientific">Sulfobacillus thermosulfidooxidans (strain DSM 9293 / VKM B-1269 / AT-1)</name>
    <dbReference type="NCBI Taxonomy" id="929705"/>
    <lineage>
        <taxon>Bacteria</taxon>
        <taxon>Bacillati</taxon>
        <taxon>Bacillota</taxon>
        <taxon>Clostridia</taxon>
        <taxon>Eubacteriales</taxon>
        <taxon>Clostridiales Family XVII. Incertae Sedis</taxon>
        <taxon>Sulfobacillus</taxon>
    </lineage>
</organism>
<dbReference type="STRING" id="28034.BFX07_07230"/>
<dbReference type="InterPro" id="IPR002509">
    <property type="entry name" value="NODB_dom"/>
</dbReference>
<dbReference type="GO" id="GO:0016020">
    <property type="term" value="C:membrane"/>
    <property type="evidence" value="ECO:0007669"/>
    <property type="project" value="TreeGrafter"/>
</dbReference>
<dbReference type="GO" id="GO:0046872">
    <property type="term" value="F:metal ion binding"/>
    <property type="evidence" value="ECO:0007669"/>
    <property type="project" value="UniProtKB-KW"/>
</dbReference>
<keyword evidence="5" id="KW-1185">Reference proteome</keyword>
<feature type="domain" description="NodB homology" evidence="3">
    <location>
        <begin position="57"/>
        <end position="239"/>
    </location>
</feature>
<dbReference type="OrthoDB" id="9806342at2"/>
<keyword evidence="2" id="KW-0378">Hydrolase</keyword>
<dbReference type="PANTHER" id="PTHR10587">
    <property type="entry name" value="GLYCOSYL TRANSFERASE-RELATED"/>
    <property type="match status" value="1"/>
</dbReference>
<dbReference type="Pfam" id="PF01522">
    <property type="entry name" value="Polysacc_deac_1"/>
    <property type="match status" value="1"/>
</dbReference>
<dbReference type="SUPFAM" id="SSF88713">
    <property type="entry name" value="Glycoside hydrolase/deacetylase"/>
    <property type="match status" value="1"/>
</dbReference>
<reference evidence="5" key="1">
    <citation type="submission" date="2017-04" db="EMBL/GenBank/DDBJ databases">
        <authorList>
            <person name="Varghese N."/>
            <person name="Submissions S."/>
        </authorList>
    </citation>
    <scope>NUCLEOTIDE SEQUENCE [LARGE SCALE GENOMIC DNA]</scope>
    <source>
        <strain evidence="5">DSM 9293</strain>
    </source>
</reference>
<name>A0A1W1WM87_SULTA</name>
<dbReference type="GO" id="GO:0016810">
    <property type="term" value="F:hydrolase activity, acting on carbon-nitrogen (but not peptide) bonds"/>
    <property type="evidence" value="ECO:0007669"/>
    <property type="project" value="InterPro"/>
</dbReference>
<proteinExistence type="predicted"/>
<dbReference type="CDD" id="cd10917">
    <property type="entry name" value="CE4_NodB_like_6s_7s"/>
    <property type="match status" value="1"/>
</dbReference>
<dbReference type="AlphaFoldDB" id="A0A1W1WM87"/>
<evidence type="ECO:0000256" key="1">
    <source>
        <dbReference type="ARBA" id="ARBA00022723"/>
    </source>
</evidence>
<sequence>MMGFFTLSVRRLWRHWKLVLSVMLLLIGMGEWHRSQAASARGGNNPHITWYVQTHQKVVALTFDDGPWKSSTPEILHILKHYHAVATFFVVGEQVVRNPQIVRQEIKDKMEVGNHTYAHINLVRHSYAEDVADLEQANRVIKQATGITPSLLRTPYGTYNRTVLKAASALHLHLVMWSWTEDTRDWSNPGVETIVSRVLSHIQPGDIVLFHDGGSDRKQTIEALPIILKDLRLRGYRFVTVSQLMKMH</sequence>
<evidence type="ECO:0000313" key="5">
    <source>
        <dbReference type="Proteomes" id="UP000192660"/>
    </source>
</evidence>
<evidence type="ECO:0000256" key="2">
    <source>
        <dbReference type="ARBA" id="ARBA00022801"/>
    </source>
</evidence>
<evidence type="ECO:0000259" key="3">
    <source>
        <dbReference type="PROSITE" id="PS51677"/>
    </source>
</evidence>
<dbReference type="PROSITE" id="PS51677">
    <property type="entry name" value="NODB"/>
    <property type="match status" value="1"/>
</dbReference>
<dbReference type="Gene3D" id="3.20.20.370">
    <property type="entry name" value="Glycoside hydrolase/deacetylase"/>
    <property type="match status" value="1"/>
</dbReference>
<dbReference type="PANTHER" id="PTHR10587:SF133">
    <property type="entry name" value="CHITIN DEACETYLASE 1-RELATED"/>
    <property type="match status" value="1"/>
</dbReference>